<reference evidence="1" key="1">
    <citation type="journal article" date="2014" name="Front. Microbiol.">
        <title>High frequency of phylogenetically diverse reductive dehalogenase-homologous genes in deep subseafloor sedimentary metagenomes.</title>
        <authorList>
            <person name="Kawai M."/>
            <person name="Futagami T."/>
            <person name="Toyoda A."/>
            <person name="Takaki Y."/>
            <person name="Nishi S."/>
            <person name="Hori S."/>
            <person name="Arai W."/>
            <person name="Tsubouchi T."/>
            <person name="Morono Y."/>
            <person name="Uchiyama I."/>
            <person name="Ito T."/>
            <person name="Fujiyama A."/>
            <person name="Inagaki F."/>
            <person name="Takami H."/>
        </authorList>
    </citation>
    <scope>NUCLEOTIDE SEQUENCE</scope>
    <source>
        <strain evidence="1">Expedition CK06-06</strain>
    </source>
</reference>
<evidence type="ECO:0000313" key="1">
    <source>
        <dbReference type="EMBL" id="GAH22143.1"/>
    </source>
</evidence>
<organism evidence="1">
    <name type="scientific">marine sediment metagenome</name>
    <dbReference type="NCBI Taxonomy" id="412755"/>
    <lineage>
        <taxon>unclassified sequences</taxon>
        <taxon>metagenomes</taxon>
        <taxon>ecological metagenomes</taxon>
    </lineage>
</organism>
<gene>
    <name evidence="1" type="ORF">S01H4_66285</name>
</gene>
<proteinExistence type="predicted"/>
<dbReference type="AlphaFoldDB" id="X1FMZ9"/>
<name>X1FMZ9_9ZZZZ</name>
<protein>
    <submittedName>
        <fullName evidence="1">Uncharacterized protein</fullName>
    </submittedName>
</protein>
<dbReference type="EMBL" id="BART01040973">
    <property type="protein sequence ID" value="GAH22143.1"/>
    <property type="molecule type" value="Genomic_DNA"/>
</dbReference>
<feature type="non-terminal residue" evidence="1">
    <location>
        <position position="1"/>
    </location>
</feature>
<accession>X1FMZ9</accession>
<feature type="non-terminal residue" evidence="1">
    <location>
        <position position="79"/>
    </location>
</feature>
<comment type="caution">
    <text evidence="1">The sequence shown here is derived from an EMBL/GenBank/DDBJ whole genome shotgun (WGS) entry which is preliminary data.</text>
</comment>
<sequence>LNVTVFFKDNITKTLINGAAVNLLGIGNFNETINHYNLTLNTNDLNQGINILTIFAQLDNYQSQTIQFFINVIEIATEL</sequence>